<reference evidence="3 4" key="1">
    <citation type="submission" date="2018-05" db="EMBL/GenBank/DDBJ databases">
        <title>Genomic Encyclopedia of Archaeal and Bacterial Type Strains, Phase II (KMG-II): from individual species to whole genera.</title>
        <authorList>
            <person name="Goeker M."/>
        </authorList>
    </citation>
    <scope>NUCLEOTIDE SEQUENCE [LARGE SCALE GENOMIC DNA]</scope>
    <source>
        <strain evidence="3 4">DSM 22637</strain>
    </source>
</reference>
<dbReference type="GO" id="GO:0008234">
    <property type="term" value="F:cysteine-type peptidase activity"/>
    <property type="evidence" value="ECO:0007669"/>
    <property type="project" value="InterPro"/>
</dbReference>
<sequence>MKKKLLSLLLFVTFLTYSQQKQFEIRWEGNKVLSTESFKLILPSFNEENFNYNLNEGLQFVSQWPISQAVDENSVLVSNVQYTTISKADLKDLNIETIPSELTYSLKTSIARNTYYAYFVLSPIVKSSQGLYKKVTSFSISYTNGRLQTNNTYNNRVITNSVLSSGQWYKFQIDKTGVFKITKDFLADLGINIDNIDPRTIKLYGNGGRMIPYANSEPYPIDVQENAIKIIGETDGVFNDTDYILFYGQGPKGYNQGSNTNLNCYTDKTYYYINISSGHGKRIQPFVQPSGPIDITIDTFQDYKFHEKDEYNLVSVGRRWFGDKFDIEDTKTFDFSFPDLVTTEPINFKVFLGSTSEIATSMQIAINGNNIVSLSLPAITDSNLAQENSFDDNILVNSSNLSVSLTHNDGGIPSALAYIDYISIEATRMLNFSGNQYTFRNNAVSQMSGIGQYNLTNTSQVSEIWNVTDIYNVTNLVNSDNSSNISFASSLGSLKYYAIVTPLNYYEPTIGAYKTVNNQDLKGTIFQDSQGQFKDIDYLIITPNSYMNQAERLAQINRNVNQLNVKVVPLYKIYSEFSTGNQDIGAIRNFVKYIYDNASTPDKRIKYVCLFGDGSFDYKDRIPNNTNIVPSWHAYNSFNLTSSFVSDDFYGMMDFNEGSMDISDKLDLAVGRILADSYQRAKDMVDKVERYYIESSFGSWRNNFVVISDDVDESWEKILQVTTDSIGNVVTAKKPFINVTKIHSDAFQQESSAGGDRYPTVNTAIKNALETGALVVNYFGHGGEDGLAHERIFEKPDAQELNNVCKLNCFVTVTCEFTKFDNPIRPTAGEYTYWNKEGGAIGLITTTRQIYVNVGVTFNTILEEYLFSYSENDNIPDNEYPSMAEALRLTKNNPAISNGGQRRLVFFIGDPAMKLAFPKPNIVLTKINDTPITGTTDVLQALGRVKLSGEVLDASGNVMSDFNGILSSTIYDKKIDRQTLGNDGTRDSGQVIIMDFETLGAIIFRGQSSITNGQFDIEFVVPRDIGIPVGFGKVSFYAKKQNQLIDHTGASVGQVQIGGLNENAEEDNIGPVINAYMNDESFVSGGITNSSPSLILKLQDDNGINTASGIGHDIVGILDGDEANPYVLNDYYQTELDDYQRGVVTYPLRDLEAGMHTLTIKAWDVYNNSSTTEIQFVVFDENQELVIDNVLNYPNPFVNYTEFWFNHNSSEPLDVLVQIFTVTGKIVRTLSGQTNSGECCNNGASSLSREIIWDGRDDFGDKIGKGVYIYKLTVRSATLNKTVEKIEKLVIL</sequence>
<evidence type="ECO:0000259" key="2">
    <source>
        <dbReference type="Pfam" id="PF01364"/>
    </source>
</evidence>
<feature type="domain" description="Gingipain" evidence="2">
    <location>
        <begin position="538"/>
        <end position="915"/>
    </location>
</feature>
<dbReference type="SUPFAM" id="SSF52129">
    <property type="entry name" value="Caspase-like"/>
    <property type="match status" value="1"/>
</dbReference>
<evidence type="ECO:0000313" key="3">
    <source>
        <dbReference type="EMBL" id="PWK18267.1"/>
    </source>
</evidence>
<name>A0A316DJ32_9FLAO</name>
<keyword evidence="4" id="KW-1185">Reference proteome</keyword>
<keyword evidence="1" id="KW-0732">Signal</keyword>
<dbReference type="Proteomes" id="UP000245430">
    <property type="component" value="Unassembled WGS sequence"/>
</dbReference>
<accession>A0A316DJ32</accession>
<dbReference type="InterPro" id="IPR029030">
    <property type="entry name" value="Caspase-like_dom_sf"/>
</dbReference>
<dbReference type="CDD" id="cd02258">
    <property type="entry name" value="Peptidase_C25_N"/>
    <property type="match status" value="1"/>
</dbReference>
<dbReference type="OrthoDB" id="9809780at2"/>
<dbReference type="Gene3D" id="2.60.40.4070">
    <property type="match status" value="1"/>
</dbReference>
<proteinExistence type="predicted"/>
<organism evidence="3 4">
    <name type="scientific">Xanthomarina spongicola</name>
    <dbReference type="NCBI Taxonomy" id="570520"/>
    <lineage>
        <taxon>Bacteria</taxon>
        <taxon>Pseudomonadati</taxon>
        <taxon>Bacteroidota</taxon>
        <taxon>Flavobacteriia</taxon>
        <taxon>Flavobacteriales</taxon>
        <taxon>Flavobacteriaceae</taxon>
        <taxon>Xanthomarina</taxon>
    </lineage>
</organism>
<dbReference type="RefSeq" id="WP_109682675.1">
    <property type="nucleotide sequence ID" value="NZ_QGGP01000005.1"/>
</dbReference>
<dbReference type="GO" id="GO:0006508">
    <property type="term" value="P:proteolysis"/>
    <property type="evidence" value="ECO:0007669"/>
    <property type="project" value="InterPro"/>
</dbReference>
<dbReference type="NCBIfam" id="NF033707">
    <property type="entry name" value="T9SS_sortase"/>
    <property type="match status" value="1"/>
</dbReference>
<dbReference type="Gene3D" id="3.40.50.10390">
    <property type="entry name" value="Gingipain r, domain 1"/>
    <property type="match status" value="1"/>
</dbReference>
<dbReference type="InterPro" id="IPR029031">
    <property type="entry name" value="Gingipain_N_sf"/>
</dbReference>
<gene>
    <name evidence="3" type="ORF">LX78_02178</name>
</gene>
<evidence type="ECO:0000313" key="4">
    <source>
        <dbReference type="Proteomes" id="UP000245430"/>
    </source>
</evidence>
<dbReference type="Pfam" id="PF01364">
    <property type="entry name" value="Peptidase_C25"/>
    <property type="match status" value="1"/>
</dbReference>
<evidence type="ECO:0000256" key="1">
    <source>
        <dbReference type="ARBA" id="ARBA00022729"/>
    </source>
</evidence>
<dbReference type="Gene3D" id="3.40.50.1460">
    <property type="match status" value="1"/>
</dbReference>
<protein>
    <submittedName>
        <fullName evidence="3">Peptidase C25-like protein</fullName>
    </submittedName>
</protein>
<dbReference type="InterPro" id="IPR001769">
    <property type="entry name" value="Gingipain"/>
</dbReference>
<comment type="caution">
    <text evidence="3">The sequence shown here is derived from an EMBL/GenBank/DDBJ whole genome shotgun (WGS) entry which is preliminary data.</text>
</comment>
<dbReference type="EMBL" id="QGGP01000005">
    <property type="protein sequence ID" value="PWK18267.1"/>
    <property type="molecule type" value="Genomic_DNA"/>
</dbReference>